<dbReference type="InterPro" id="IPR002893">
    <property type="entry name" value="Znf_MYND"/>
</dbReference>
<dbReference type="EMBL" id="BRXX01000370">
    <property type="protein sequence ID" value="GMI07802.1"/>
    <property type="molecule type" value="Genomic_DNA"/>
</dbReference>
<organism evidence="7 8">
    <name type="scientific">Triparma verrucosa</name>
    <dbReference type="NCBI Taxonomy" id="1606542"/>
    <lineage>
        <taxon>Eukaryota</taxon>
        <taxon>Sar</taxon>
        <taxon>Stramenopiles</taxon>
        <taxon>Ochrophyta</taxon>
        <taxon>Bolidophyceae</taxon>
        <taxon>Parmales</taxon>
        <taxon>Triparmaceae</taxon>
        <taxon>Triparma</taxon>
    </lineage>
</organism>
<dbReference type="InterPro" id="IPR011990">
    <property type="entry name" value="TPR-like_helical_dom_sf"/>
</dbReference>
<feature type="domain" description="MYND-type" evidence="6">
    <location>
        <begin position="14"/>
        <end position="52"/>
    </location>
</feature>
<dbReference type="PANTHER" id="PTHR12197">
    <property type="entry name" value="HISTONE-LYSINE N-METHYLTRANSFERASE SMYD"/>
    <property type="match status" value="1"/>
</dbReference>
<dbReference type="PANTHER" id="PTHR12197:SF251">
    <property type="entry name" value="EG:BACR7C10.4 PROTEIN"/>
    <property type="match status" value="1"/>
</dbReference>
<dbReference type="Proteomes" id="UP001165160">
    <property type="component" value="Unassembled WGS sequence"/>
</dbReference>
<reference evidence="8" key="1">
    <citation type="journal article" date="2023" name="Commun. Biol.">
        <title>Genome analysis of Parmales, the sister group of diatoms, reveals the evolutionary specialization of diatoms from phago-mixotrophs to photoautotrophs.</title>
        <authorList>
            <person name="Ban H."/>
            <person name="Sato S."/>
            <person name="Yoshikawa S."/>
            <person name="Yamada K."/>
            <person name="Nakamura Y."/>
            <person name="Ichinomiya M."/>
            <person name="Sato N."/>
            <person name="Blanc-Mathieu R."/>
            <person name="Endo H."/>
            <person name="Kuwata A."/>
            <person name="Ogata H."/>
        </authorList>
    </citation>
    <scope>NUCLEOTIDE SEQUENCE [LARGE SCALE GENOMIC DNA]</scope>
    <source>
        <strain evidence="8">NIES 3699</strain>
    </source>
</reference>
<dbReference type="Gene3D" id="6.10.140.2220">
    <property type="match status" value="2"/>
</dbReference>
<keyword evidence="2 4" id="KW-0863">Zinc-finger</keyword>
<keyword evidence="3" id="KW-0862">Zinc</keyword>
<evidence type="ECO:0000256" key="4">
    <source>
        <dbReference type="PROSITE-ProRule" id="PRU00134"/>
    </source>
</evidence>
<name>A0A9W7CDC3_9STRA</name>
<dbReference type="InterPro" id="IPR001214">
    <property type="entry name" value="SET_dom"/>
</dbReference>
<evidence type="ECO:0000256" key="3">
    <source>
        <dbReference type="ARBA" id="ARBA00022833"/>
    </source>
</evidence>
<dbReference type="Gene3D" id="1.25.40.10">
    <property type="entry name" value="Tetratricopeptide repeat domain"/>
    <property type="match status" value="1"/>
</dbReference>
<evidence type="ECO:0000256" key="1">
    <source>
        <dbReference type="ARBA" id="ARBA00022723"/>
    </source>
</evidence>
<gene>
    <name evidence="7" type="ORF">TrVE_jg6400</name>
</gene>
<keyword evidence="8" id="KW-1185">Reference proteome</keyword>
<dbReference type="PROSITE" id="PS01360">
    <property type="entry name" value="ZF_MYND_1"/>
    <property type="match status" value="1"/>
</dbReference>
<dbReference type="Pfam" id="PF00856">
    <property type="entry name" value="SET"/>
    <property type="match status" value="1"/>
</dbReference>
<dbReference type="PROSITE" id="PS50865">
    <property type="entry name" value="ZF_MYND_2"/>
    <property type="match status" value="1"/>
</dbReference>
<protein>
    <submittedName>
        <fullName evidence="7">Uncharacterized protein</fullName>
    </submittedName>
</protein>
<dbReference type="GO" id="GO:0008270">
    <property type="term" value="F:zinc ion binding"/>
    <property type="evidence" value="ECO:0007669"/>
    <property type="project" value="UniProtKB-KW"/>
</dbReference>
<dbReference type="InterPro" id="IPR050869">
    <property type="entry name" value="H3K4_H4K5_MeTrfase"/>
</dbReference>
<dbReference type="AlphaFoldDB" id="A0A9W7CDC3"/>
<accession>A0A9W7CDC3</accession>
<evidence type="ECO:0000256" key="2">
    <source>
        <dbReference type="ARBA" id="ARBA00022771"/>
    </source>
</evidence>
<dbReference type="SUPFAM" id="SSF82199">
    <property type="entry name" value="SET domain"/>
    <property type="match status" value="1"/>
</dbReference>
<evidence type="ECO:0000259" key="6">
    <source>
        <dbReference type="PROSITE" id="PS50865"/>
    </source>
</evidence>
<sequence length="426" mass="46738">MASPMASQSVSSVCNYLGCTEPAPLKCSRCKQVKYCSKDHQRRDWKAHKARCVVPPAPLSSVAHSPSLGRYLVSARSIPQATTVLSEPPLIPPVLHDREAPLRCPYCFSASPPHPSCLSKVKASEELRQDREGEARANEALKPHRAPPTVVLAARVLRRVFPPRGEGGDSKFMSLTSNVEVMESSLKSKLREMAALSIRYYNLSRAGPPIVEPGLDDSLGILARINQNAFTIADSELQPIGIGIYHQAATTVNHSCSPTMVSSFVFRETEPPQLQMRTIVNVEAGLELSNSYIDTGRCTVDRRAELLSSYCFSCSCAACKYGARHDASASQYAEVAAAGLRVQQLIDEQRFEEAALTLKSALPAYEKALFAKSPNLGIQLYKCCKLLEYCEKDLQLAADCRRKAEEILSVAFGEDDALVKEIKARF</sequence>
<dbReference type="PROSITE" id="PS50280">
    <property type="entry name" value="SET"/>
    <property type="match status" value="1"/>
</dbReference>
<keyword evidence="1" id="KW-0479">Metal-binding</keyword>
<dbReference type="Pfam" id="PF01753">
    <property type="entry name" value="zf-MYND"/>
    <property type="match status" value="1"/>
</dbReference>
<dbReference type="InterPro" id="IPR046341">
    <property type="entry name" value="SET_dom_sf"/>
</dbReference>
<dbReference type="Gene3D" id="2.170.270.10">
    <property type="entry name" value="SET domain"/>
    <property type="match status" value="1"/>
</dbReference>
<dbReference type="Gene3D" id="1.10.220.160">
    <property type="match status" value="1"/>
</dbReference>
<evidence type="ECO:0000313" key="7">
    <source>
        <dbReference type="EMBL" id="GMI07802.1"/>
    </source>
</evidence>
<evidence type="ECO:0000313" key="8">
    <source>
        <dbReference type="Proteomes" id="UP001165160"/>
    </source>
</evidence>
<evidence type="ECO:0000259" key="5">
    <source>
        <dbReference type="PROSITE" id="PS50280"/>
    </source>
</evidence>
<dbReference type="GO" id="GO:0005634">
    <property type="term" value="C:nucleus"/>
    <property type="evidence" value="ECO:0007669"/>
    <property type="project" value="TreeGrafter"/>
</dbReference>
<comment type="caution">
    <text evidence="7">The sequence shown here is derived from an EMBL/GenBank/DDBJ whole genome shotgun (WGS) entry which is preliminary data.</text>
</comment>
<proteinExistence type="predicted"/>
<feature type="domain" description="SET" evidence="5">
    <location>
        <begin position="57"/>
        <end position="293"/>
    </location>
</feature>